<sequence length="188" mass="21017">MVKIGIITGSTRNSRVNLQVAEWILEFAKAHNNNAEFELVDIKEFDLPRFDEVIPPIATDDRPNPNVKRWSDKVKELDGFIFVTPEYNKAVTGGLKDAIDYLASEFFHKAAGIVSYGGQLGISASVMMRPMLGNLKVAVVGPQVTFSMNTDFEQMSTFKPADYHTDSINNMLNDVVSWSEALQTVRNK</sequence>
<dbReference type="PANTHER" id="PTHR30543:SF21">
    <property type="entry name" value="NAD(P)H-DEPENDENT FMN REDUCTASE LOT6"/>
    <property type="match status" value="1"/>
</dbReference>
<dbReference type="PANTHER" id="PTHR30543">
    <property type="entry name" value="CHROMATE REDUCTASE"/>
    <property type="match status" value="1"/>
</dbReference>
<reference evidence="2 3" key="1">
    <citation type="submission" date="2019-05" db="EMBL/GenBank/DDBJ databases">
        <title>The metagenome of a microbial culture collection derived from dairy environment covers the genomic content of the human microbiome.</title>
        <authorList>
            <person name="Roder T."/>
            <person name="Wuthrich D."/>
            <person name="Sattari Z."/>
            <person name="Von Ah U."/>
            <person name="Bar C."/>
            <person name="Ronchi F."/>
            <person name="Macpherson A.J."/>
            <person name="Ganal-Vonarburg S.C."/>
            <person name="Bruggmann R."/>
            <person name="Vergeres G."/>
        </authorList>
    </citation>
    <scope>NUCLEOTIDE SEQUENCE [LARGE SCALE GENOMIC DNA]</scope>
    <source>
        <strain evidence="2 3">FAM 24227</strain>
    </source>
</reference>
<dbReference type="Pfam" id="PF03358">
    <property type="entry name" value="FMN_red"/>
    <property type="match status" value="1"/>
</dbReference>
<dbReference type="SUPFAM" id="SSF52218">
    <property type="entry name" value="Flavoproteins"/>
    <property type="match status" value="1"/>
</dbReference>
<comment type="caution">
    <text evidence="2">The sequence shown here is derived from an EMBL/GenBank/DDBJ whole genome shotgun (WGS) entry which is preliminary data.</text>
</comment>
<dbReference type="Gene3D" id="3.40.50.360">
    <property type="match status" value="1"/>
</dbReference>
<dbReference type="GO" id="GO:0016491">
    <property type="term" value="F:oxidoreductase activity"/>
    <property type="evidence" value="ECO:0007669"/>
    <property type="project" value="InterPro"/>
</dbReference>
<dbReference type="InterPro" id="IPR029039">
    <property type="entry name" value="Flavoprotein-like_sf"/>
</dbReference>
<name>A0A5R9EFH3_9LACT</name>
<dbReference type="AlphaFoldDB" id="A0A5R9EFH3"/>
<gene>
    <name evidence="2" type="ORF">FEZ33_02315</name>
</gene>
<organism evidence="2 3">
    <name type="scientific">Ruoffia tabacinasalis</name>
    <dbReference type="NCBI Taxonomy" id="87458"/>
    <lineage>
        <taxon>Bacteria</taxon>
        <taxon>Bacillati</taxon>
        <taxon>Bacillota</taxon>
        <taxon>Bacilli</taxon>
        <taxon>Lactobacillales</taxon>
        <taxon>Aerococcaceae</taxon>
        <taxon>Ruoffia</taxon>
    </lineage>
</organism>
<dbReference type="EMBL" id="VBSP01000004">
    <property type="protein sequence ID" value="TLQ49074.1"/>
    <property type="molecule type" value="Genomic_DNA"/>
</dbReference>
<dbReference type="GO" id="GO:0005829">
    <property type="term" value="C:cytosol"/>
    <property type="evidence" value="ECO:0007669"/>
    <property type="project" value="TreeGrafter"/>
</dbReference>
<protein>
    <submittedName>
        <fullName evidence="2">NAD(P)H-dependent oxidoreductase</fullName>
    </submittedName>
</protein>
<evidence type="ECO:0000313" key="2">
    <source>
        <dbReference type="EMBL" id="TLQ49074.1"/>
    </source>
</evidence>
<dbReference type="GO" id="GO:0010181">
    <property type="term" value="F:FMN binding"/>
    <property type="evidence" value="ECO:0007669"/>
    <property type="project" value="TreeGrafter"/>
</dbReference>
<feature type="domain" description="NADPH-dependent FMN reductase-like" evidence="1">
    <location>
        <begin position="2"/>
        <end position="148"/>
    </location>
</feature>
<proteinExistence type="predicted"/>
<dbReference type="RefSeq" id="WP_138403784.1">
    <property type="nucleotide sequence ID" value="NZ_CP144682.1"/>
</dbReference>
<dbReference type="Proteomes" id="UP000306420">
    <property type="component" value="Unassembled WGS sequence"/>
</dbReference>
<accession>A0A5R9EFH3</accession>
<evidence type="ECO:0000259" key="1">
    <source>
        <dbReference type="Pfam" id="PF03358"/>
    </source>
</evidence>
<dbReference type="InterPro" id="IPR005025">
    <property type="entry name" value="FMN_Rdtase-like_dom"/>
</dbReference>
<dbReference type="InterPro" id="IPR050712">
    <property type="entry name" value="NAD(P)H-dep_reductase"/>
</dbReference>
<dbReference type="OrthoDB" id="9812295at2"/>
<evidence type="ECO:0000313" key="3">
    <source>
        <dbReference type="Proteomes" id="UP000306420"/>
    </source>
</evidence>